<feature type="region of interest" description="Disordered" evidence="10">
    <location>
        <begin position="1600"/>
        <end position="1644"/>
    </location>
</feature>
<keyword evidence="4" id="KW-0808">Transferase</keyword>
<feature type="compositionally biased region" description="Polar residues" evidence="10">
    <location>
        <begin position="214"/>
        <end position="228"/>
    </location>
</feature>
<evidence type="ECO:0000313" key="13">
    <source>
        <dbReference type="Proteomes" id="UP001217089"/>
    </source>
</evidence>
<feature type="compositionally biased region" description="Basic and acidic residues" evidence="10">
    <location>
        <begin position="2279"/>
        <end position="2295"/>
    </location>
</feature>
<feature type="region of interest" description="Disordered" evidence="10">
    <location>
        <begin position="2133"/>
        <end position="2177"/>
    </location>
</feature>
<feature type="compositionally biased region" description="Low complexity" evidence="10">
    <location>
        <begin position="2344"/>
        <end position="2365"/>
    </location>
</feature>
<feature type="compositionally biased region" description="Basic and acidic residues" evidence="10">
    <location>
        <begin position="1199"/>
        <end position="1208"/>
    </location>
</feature>
<evidence type="ECO:0000256" key="3">
    <source>
        <dbReference type="ARBA" id="ARBA00022527"/>
    </source>
</evidence>
<dbReference type="EMBL" id="JARBDR010000918">
    <property type="protein sequence ID" value="KAJ8301738.1"/>
    <property type="molecule type" value="Genomic_DNA"/>
</dbReference>
<feature type="region of interest" description="Disordered" evidence="10">
    <location>
        <begin position="2480"/>
        <end position="2521"/>
    </location>
</feature>
<feature type="compositionally biased region" description="Basic and acidic residues" evidence="10">
    <location>
        <begin position="1085"/>
        <end position="1097"/>
    </location>
</feature>
<feature type="compositionally biased region" description="Low complexity" evidence="10">
    <location>
        <begin position="1174"/>
        <end position="1183"/>
    </location>
</feature>
<dbReference type="SUPFAM" id="SSF56112">
    <property type="entry name" value="Protein kinase-like (PK-like)"/>
    <property type="match status" value="1"/>
</dbReference>
<feature type="compositionally biased region" description="Basic and acidic residues" evidence="10">
    <location>
        <begin position="1333"/>
        <end position="1348"/>
    </location>
</feature>
<keyword evidence="5" id="KW-0547">Nucleotide-binding</keyword>
<feature type="region of interest" description="Disordered" evidence="10">
    <location>
        <begin position="1943"/>
        <end position="2016"/>
    </location>
</feature>
<keyword evidence="3" id="KW-0723">Serine/threonine-protein kinase</keyword>
<sequence>MVKMSKGQTHSPVLNGEVSQKTENGSDLVKSSSSSKSSPYSIRRIRRWSGDSTRDMGQKNTHKLRERSTMIERRSLDSGILSKTTTKGNRLAVVRERKSNENDRKSNENDLSHKVDEKSSTKSSCFSGRFQASAQEKIGRFRRGRAFSETDGYEDDVDEPFTVKNISNEVDSRIRTNSVGSVNKNGRNDIGSDCSNNSDKPNFCDKKEKEERNASCTTSDSSVVTHTNLNDDKGVERRVTSDTTKNKIKRRSFEVRKVKRSVTIDNKATVYESDGPETRISQSELKTDALHNTFDSGINVRQSSGLEDSCSSSNSLLKISESGTFQSDQSDSLLDVVKLGDGEELKLDSKKEDEEEKKEDEVEEAVATSPDGRFLKFDVDIGRGSFKTVYKGLDTETGVAVAWCELQDYLFCGTQDKKWNKSERQRFREEAEMLKELQHPNIVRFYDSWEEQNTRNRKKINLKVLKNWCKQILKGLYFLHTRTPPVIHRDLKCDNIFITGTTGSVKIGDLGLATLKNKSFAKSVIGTPEFMAPEMYEEHYDESVDVYAFGMCMLEMATSEYPYKECTNAAQIYRRVTSGVRPEAFEKVDNPEIRDMIEGCISTNRQDRYTVKELLQHDFFLEDTGLKVELVNREDELAGKSVIQLRLRVVDPKKRKDKHKENEAIQFDFDLDDDVPEEVAQEMVNSGFLQEEDIKIVSKQLKDRISQVKRGYERKVAEQSQVPGQQQTQQSQQHSSQSSQHSSQGHQSSIQRTPSQHQVGQPQYQQQQQQQQPQQQSQTPRTQPKQTQYQPQSTRHIQKQMPTSGQPSQQYQSKGQVQTGQQIPQSVQSGQQSSQYSHQIAHQSSHQQQQLSGQQTTQYQQPPQSGQQSTQYQQPPQGGQHSTQYQQPPQNGQQPTQYQQPPQSGQHSTQYQQQQTGQQVIQYQQPQQTGQQASQYQQPLQTGQQATQYQQSQQAGQGQSTQYQMTVQTSQQNLQQQVQSSNQQAQPVLQHYQQSQTQTNIPQQPQAAGQSQSSQFPQSQQGSQQHFQQPSQQYQQQPQEQYQHTQQPSSLQQGFPQGSVQSLQISDQNQQQQSKQSQYPSPPQQREDAQVSTKVDDAVSGPVAVNASDQVQSVKPEQVDQSDIQEQSVHGQSTGQQLSESSQAANLEHLNVTAAQQLQQQQASQPVITHHPRSGSLSATQSASALSASLSSGCLNEEQQCHSNRESENETSIVKGDERKRTKSRVKRRKTLDRAPRLTVLSYEEGEVECRLELSNRNTVTFKFVLENDKPDEIADSLVQEEILPGDQRIMIIQLLQEVINMVKDDSKSAVHTCLSYVNTPSSSPSVIRKAKPTGEDSEAAKRLHFETDGEENTATDEKQSDTGVARSVHHNTQQESRVVESKNRSFIVSRVTERSIIHESKITEDDTMEGPGGGQETLSPEISTTSHPSSSTTTVSHGYPAEADTSSLTDYDKSLKGTRKPPVDIGDLKEKLNQLTQKTTGGGTLLPPDGATVSSGAGSQGGTGPVPTPVMENQLSVTDIPPDQIQGQSNKAQATPQSQGTTGSQQPSTAVSSVQQPSSQQSTLHSSQSQTFQQQQQPPAGVIDDNIVPTPLTAQQISVQQPLSVQTSSQGADSTSGQQIPQGYQQTQAPPPPPPQQPQHLYYPHTQHMYPGILMPPFYSADPMQMMHLYYQQWQYYSLMQQMQQQHQQQTTQQQQQQPIQHGAGHGHVLTQQPSFQPNTWMLPTGQMAFMPPMQNVPVQQIPNQQQVSTGTTDIPGSLPNSPTQQRKKYDSDNQLMRSGLPLDGSIHGSEISSPVPKKGDYTGSFKNLEQELKKLHGQRKDKHSTMGGDSQQVFVPVSDSGTEQSDTSPENTVKDTLDIKAGVNILETLQEGKDVNILSKPVKKSRFSVSAVEDDPLKKLSTEDDVVDGTSANTTNVNMSEGGSENVDEIVKMTLHAIVEEVSQNDETRGESIDKSEDKLPSRKGRFKVTRVLESKSSKPAPSNSSTFTYPESFDGDGASHNKSKDSLSPVSSHSPAASAVKILGRGGSFSDALPTASNCTKYSKRLSAFKRRRHKSTGSCDIFNDCSDCDSRSKPGGGSHVQDHDLHAHDPPEIIDSNKLKLYLLKKENPDLQAVVDTGIQTSPVLKLDMWQQKKKRTKKKPPKTGQFDDEKSEGEHKSISPTPEPFSPSFQPEFPKAFKLHEDKEYLEMFYRHAEERKELQLRQQEEMTEFYKKKGIRIPSGVPPPPPAPPPPPPLLHAPILSPLITQTLLNPSSSSATSTSKTMMSSGSKSKKKLTDDLLKYAENSKKENPVQSLLPSKFSPYENKQKQIVSSIEGKFPQVSDSIQSSEEDDKSKQKSDNSLSNLDSAVSSSGSKSVIKSYDSEDSDYQETASSRKSSVDLQADFVQQHQQPKYQSHPLMYYQSQQQAITSQSALGQSPQLTYMYGLPGTDMSHFMPVSIEGHMPVTYSSQGSPLFHSGLLNVANMGGPLPSMHTTSHTTSVVASNDTKNSTLPVMSLNSSSSASLKTSASSHSQT</sequence>
<feature type="compositionally biased region" description="Low complexity" evidence="10">
    <location>
        <begin position="1689"/>
        <end position="1699"/>
    </location>
</feature>
<feature type="compositionally biased region" description="Basic and acidic residues" evidence="10">
    <location>
        <begin position="93"/>
        <end position="120"/>
    </location>
</feature>
<feature type="compositionally biased region" description="Basic and acidic residues" evidence="10">
    <location>
        <begin position="66"/>
        <end position="76"/>
    </location>
</feature>
<evidence type="ECO:0000256" key="9">
    <source>
        <dbReference type="ARBA" id="ARBA00048679"/>
    </source>
</evidence>
<evidence type="ECO:0000256" key="4">
    <source>
        <dbReference type="ARBA" id="ARBA00022679"/>
    </source>
</evidence>
<dbReference type="PROSITE" id="PS00108">
    <property type="entry name" value="PROTEIN_KINASE_ST"/>
    <property type="match status" value="1"/>
</dbReference>
<accession>A0ABQ9EES9</accession>
<dbReference type="EC" id="2.7.11.1" evidence="2"/>
<feature type="compositionally biased region" description="Basic residues" evidence="10">
    <location>
        <begin position="1221"/>
        <end position="1230"/>
    </location>
</feature>
<feature type="compositionally biased region" description="Low complexity" evidence="10">
    <location>
        <begin position="1061"/>
        <end position="1079"/>
    </location>
</feature>
<gene>
    <name evidence="12" type="ORF">KUTeg_020725</name>
</gene>
<feature type="region of interest" description="Disordered" evidence="10">
    <location>
        <begin position="177"/>
        <end position="244"/>
    </location>
</feature>
<keyword evidence="7" id="KW-0067">ATP-binding</keyword>
<evidence type="ECO:0000256" key="5">
    <source>
        <dbReference type="ARBA" id="ARBA00022741"/>
    </source>
</evidence>
<dbReference type="Gene3D" id="3.30.200.20">
    <property type="entry name" value="Phosphorylase Kinase, domain 1"/>
    <property type="match status" value="1"/>
</dbReference>
<evidence type="ECO:0000256" key="8">
    <source>
        <dbReference type="ARBA" id="ARBA00047899"/>
    </source>
</evidence>
<evidence type="ECO:0000256" key="1">
    <source>
        <dbReference type="ARBA" id="ARBA00001946"/>
    </source>
</evidence>
<comment type="catalytic activity">
    <reaction evidence="8">
        <text>L-threonyl-[protein] + ATP = O-phospho-L-threonyl-[protein] + ADP + H(+)</text>
        <dbReference type="Rhea" id="RHEA:46608"/>
        <dbReference type="Rhea" id="RHEA-COMP:11060"/>
        <dbReference type="Rhea" id="RHEA-COMP:11605"/>
        <dbReference type="ChEBI" id="CHEBI:15378"/>
        <dbReference type="ChEBI" id="CHEBI:30013"/>
        <dbReference type="ChEBI" id="CHEBI:30616"/>
        <dbReference type="ChEBI" id="CHEBI:61977"/>
        <dbReference type="ChEBI" id="CHEBI:456216"/>
        <dbReference type="EC" id="2.7.11.1"/>
    </reaction>
</comment>
<feature type="compositionally biased region" description="Low complexity" evidence="10">
    <location>
        <begin position="719"/>
        <end position="793"/>
    </location>
</feature>
<feature type="compositionally biased region" description="Low complexity" evidence="10">
    <location>
        <begin position="1474"/>
        <end position="1491"/>
    </location>
</feature>
<dbReference type="Gene3D" id="1.10.510.10">
    <property type="entry name" value="Transferase(Phosphotransferase) domain 1"/>
    <property type="match status" value="1"/>
</dbReference>
<evidence type="ECO:0000256" key="6">
    <source>
        <dbReference type="ARBA" id="ARBA00022777"/>
    </source>
</evidence>
<dbReference type="InterPro" id="IPR011009">
    <property type="entry name" value="Kinase-like_dom_sf"/>
</dbReference>
<feature type="region of interest" description="Disordered" evidence="10">
    <location>
        <begin position="1399"/>
        <end position="1588"/>
    </location>
</feature>
<feature type="compositionally biased region" description="Low complexity" evidence="10">
    <location>
        <begin position="1619"/>
        <end position="1629"/>
    </location>
</feature>
<organism evidence="12 13">
    <name type="scientific">Tegillarca granosa</name>
    <name type="common">Malaysian cockle</name>
    <name type="synonym">Anadara granosa</name>
    <dbReference type="NCBI Taxonomy" id="220873"/>
    <lineage>
        <taxon>Eukaryota</taxon>
        <taxon>Metazoa</taxon>
        <taxon>Spiralia</taxon>
        <taxon>Lophotrochozoa</taxon>
        <taxon>Mollusca</taxon>
        <taxon>Bivalvia</taxon>
        <taxon>Autobranchia</taxon>
        <taxon>Pteriomorphia</taxon>
        <taxon>Arcoida</taxon>
        <taxon>Arcoidea</taxon>
        <taxon>Arcidae</taxon>
        <taxon>Tegillarca</taxon>
    </lineage>
</organism>
<feature type="region of interest" description="Disordered" evidence="10">
    <location>
        <begin position="978"/>
        <end position="1142"/>
    </location>
</feature>
<dbReference type="InterPro" id="IPR024678">
    <property type="entry name" value="Kinase_OSR1/WNK_CCT"/>
</dbReference>
<dbReference type="PANTHER" id="PTHR13902">
    <property type="entry name" value="SERINE/THREONINE-PROTEIN KINASE WNK WITH NO LYSINE -RELATED"/>
    <property type="match status" value="1"/>
</dbReference>
<evidence type="ECO:0000256" key="10">
    <source>
        <dbReference type="SAM" id="MobiDB-lite"/>
    </source>
</evidence>
<feature type="compositionally biased region" description="Basic and acidic residues" evidence="10">
    <location>
        <begin position="202"/>
        <end position="213"/>
    </location>
</feature>
<feature type="compositionally biased region" description="Low complexity" evidence="10">
    <location>
        <begin position="31"/>
        <end position="42"/>
    </location>
</feature>
<feature type="compositionally biased region" description="Low complexity" evidence="10">
    <location>
        <begin position="821"/>
        <end position="926"/>
    </location>
</feature>
<feature type="compositionally biased region" description="Low complexity" evidence="10">
    <location>
        <begin position="993"/>
        <end position="1050"/>
    </location>
</feature>
<protein>
    <recommendedName>
        <fullName evidence="2">non-specific serine/threonine protein kinase</fullName>
        <ecNumber evidence="2">2.7.11.1</ecNumber>
    </recommendedName>
</protein>
<dbReference type="InterPro" id="IPR000719">
    <property type="entry name" value="Prot_kinase_dom"/>
</dbReference>
<feature type="compositionally biased region" description="Basic and acidic residues" evidence="10">
    <location>
        <begin position="2205"/>
        <end position="2217"/>
    </location>
</feature>
<evidence type="ECO:0000259" key="11">
    <source>
        <dbReference type="PROSITE" id="PS50011"/>
    </source>
</evidence>
<feature type="compositionally biased region" description="Basic and acidic residues" evidence="10">
    <location>
        <begin position="48"/>
        <end position="57"/>
    </location>
</feature>
<feature type="compositionally biased region" description="Polar residues" evidence="10">
    <location>
        <begin position="2489"/>
        <end position="2499"/>
    </location>
</feature>
<dbReference type="InterPro" id="IPR008271">
    <property type="entry name" value="Ser/Thr_kinase_AS"/>
</dbReference>
<evidence type="ECO:0000313" key="12">
    <source>
        <dbReference type="EMBL" id="KAJ8301738.1"/>
    </source>
</evidence>
<feature type="region of interest" description="Disordered" evidence="10">
    <location>
        <begin position="1157"/>
        <end position="1183"/>
    </location>
</feature>
<comment type="caution">
    <text evidence="12">The sequence shown here is derived from an EMBL/GenBank/DDBJ whole genome shotgun (WGS) entry which is preliminary data.</text>
</comment>
<comment type="catalytic activity">
    <reaction evidence="9">
        <text>L-seryl-[protein] + ATP = O-phospho-L-seryl-[protein] + ADP + H(+)</text>
        <dbReference type="Rhea" id="RHEA:17989"/>
        <dbReference type="Rhea" id="RHEA-COMP:9863"/>
        <dbReference type="Rhea" id="RHEA-COMP:11604"/>
        <dbReference type="ChEBI" id="CHEBI:15378"/>
        <dbReference type="ChEBI" id="CHEBI:29999"/>
        <dbReference type="ChEBI" id="CHEBI:30616"/>
        <dbReference type="ChEBI" id="CHEBI:83421"/>
        <dbReference type="ChEBI" id="CHEBI:456216"/>
        <dbReference type="EC" id="2.7.11.1"/>
    </reaction>
</comment>
<evidence type="ECO:0000256" key="2">
    <source>
        <dbReference type="ARBA" id="ARBA00012513"/>
    </source>
</evidence>
<feature type="region of interest" description="Disordered" evidence="10">
    <location>
        <begin position="1"/>
        <end position="128"/>
    </location>
</feature>
<keyword evidence="13" id="KW-1185">Reference proteome</keyword>
<dbReference type="CDD" id="cd13983">
    <property type="entry name" value="STKc_WNK"/>
    <property type="match status" value="1"/>
</dbReference>
<feature type="region of interest" description="Disordered" evidence="10">
    <location>
        <begin position="1321"/>
        <end position="1383"/>
    </location>
</feature>
<feature type="compositionally biased region" description="Pro residues" evidence="10">
    <location>
        <begin position="2226"/>
        <end position="2241"/>
    </location>
</feature>
<feature type="region of interest" description="Disordered" evidence="10">
    <location>
        <begin position="2074"/>
        <end position="2095"/>
    </location>
</feature>
<keyword evidence="6" id="KW-0418">Kinase</keyword>
<dbReference type="PROSITE" id="PS50011">
    <property type="entry name" value="PROTEIN_KINASE_DOM"/>
    <property type="match status" value="1"/>
</dbReference>
<comment type="cofactor">
    <cofactor evidence="1">
        <name>Mg(2+)</name>
        <dbReference type="ChEBI" id="CHEBI:18420"/>
    </cofactor>
</comment>
<feature type="region of interest" description="Disordered" evidence="10">
    <location>
        <begin position="712"/>
        <end position="926"/>
    </location>
</feature>
<feature type="domain" description="Protein kinase" evidence="11">
    <location>
        <begin position="375"/>
        <end position="620"/>
    </location>
</feature>
<feature type="region of interest" description="Disordered" evidence="10">
    <location>
        <begin position="1197"/>
        <end position="1230"/>
    </location>
</feature>
<dbReference type="SMART" id="SM00220">
    <property type="entry name" value="S_TKc"/>
    <property type="match status" value="1"/>
</dbReference>
<feature type="compositionally biased region" description="Low complexity" evidence="10">
    <location>
        <begin position="1533"/>
        <end position="1578"/>
    </location>
</feature>
<feature type="compositionally biased region" description="Basic residues" evidence="10">
    <location>
        <begin position="2136"/>
        <end position="2146"/>
    </location>
</feature>
<feature type="compositionally biased region" description="Polar residues" evidence="10">
    <location>
        <begin position="1051"/>
        <end position="1060"/>
    </location>
</feature>
<dbReference type="InterPro" id="IPR056865">
    <property type="entry name" value="CCTL2_WNK"/>
</dbReference>
<feature type="compositionally biased region" description="Low complexity" evidence="10">
    <location>
        <begin position="2258"/>
        <end position="2274"/>
    </location>
</feature>
<feature type="compositionally biased region" description="Polar residues" evidence="10">
    <location>
        <begin position="1750"/>
        <end position="1766"/>
    </location>
</feature>
<feature type="region of interest" description="Disordered" evidence="10">
    <location>
        <begin position="1744"/>
        <end position="1854"/>
    </location>
</feature>
<feature type="region of interest" description="Disordered" evidence="10">
    <location>
        <begin position="2205"/>
        <end position="2381"/>
    </location>
</feature>
<feature type="compositionally biased region" description="Polar residues" evidence="10">
    <location>
        <begin position="800"/>
        <end position="820"/>
    </location>
</feature>
<dbReference type="InterPro" id="IPR050588">
    <property type="entry name" value="WNK_Ser-Thr_kinase"/>
</dbReference>
<feature type="compositionally biased region" description="Basic and acidic residues" evidence="10">
    <location>
        <begin position="1948"/>
        <end position="1963"/>
    </location>
</feature>
<feature type="region of interest" description="Disordered" evidence="10">
    <location>
        <begin position="1689"/>
        <end position="1708"/>
    </location>
</feature>
<evidence type="ECO:0000256" key="7">
    <source>
        <dbReference type="ARBA" id="ARBA00022840"/>
    </source>
</evidence>
<feature type="compositionally biased region" description="Low complexity" evidence="10">
    <location>
        <begin position="2502"/>
        <end position="2521"/>
    </location>
</feature>
<dbReference type="Pfam" id="PF12202">
    <property type="entry name" value="OSR1_C"/>
    <property type="match status" value="1"/>
</dbReference>
<reference evidence="12 13" key="1">
    <citation type="submission" date="2022-12" db="EMBL/GenBank/DDBJ databases">
        <title>Chromosome-level genome of Tegillarca granosa.</title>
        <authorList>
            <person name="Kim J."/>
        </authorList>
    </citation>
    <scope>NUCLEOTIDE SEQUENCE [LARGE SCALE GENOMIC DNA]</scope>
    <source>
        <strain evidence="12">Teg-2019</strain>
        <tissue evidence="12">Adductor muscle</tissue>
    </source>
</reference>
<feature type="compositionally biased region" description="Basic and acidic residues" evidence="10">
    <location>
        <begin position="2150"/>
        <end position="2162"/>
    </location>
</feature>
<dbReference type="Pfam" id="PF24889">
    <property type="entry name" value="CCTL2_WNK"/>
    <property type="match status" value="1"/>
</dbReference>
<feature type="compositionally biased region" description="Basic and acidic residues" evidence="10">
    <location>
        <begin position="229"/>
        <end position="240"/>
    </location>
</feature>
<feature type="compositionally biased region" description="Polar residues" evidence="10">
    <location>
        <begin position="1600"/>
        <end position="1618"/>
    </location>
</feature>
<proteinExistence type="predicted"/>
<dbReference type="Gene3D" id="3.10.20.90">
    <property type="entry name" value="Phosphatidylinositol 3-kinase Catalytic Subunit, Chain A, domain 1"/>
    <property type="match status" value="2"/>
</dbReference>
<dbReference type="Pfam" id="PF00069">
    <property type="entry name" value="Pkinase"/>
    <property type="match status" value="1"/>
</dbReference>
<feature type="compositionally biased region" description="Basic and acidic residues" evidence="10">
    <location>
        <begin position="2084"/>
        <end position="2095"/>
    </location>
</feature>
<feature type="compositionally biased region" description="Low complexity" evidence="10">
    <location>
        <begin position="1424"/>
        <end position="1437"/>
    </location>
</feature>
<feature type="compositionally biased region" description="Polar residues" evidence="10">
    <location>
        <begin position="1829"/>
        <end position="1853"/>
    </location>
</feature>
<feature type="compositionally biased region" description="Polar residues" evidence="10">
    <location>
        <begin position="1107"/>
        <end position="1142"/>
    </location>
</feature>
<name>A0ABQ9EES9_TEGGR</name>
<feature type="compositionally biased region" description="Polar residues" evidence="10">
    <location>
        <begin position="1"/>
        <end position="25"/>
    </location>
</feature>
<dbReference type="Proteomes" id="UP001217089">
    <property type="component" value="Unassembled WGS sequence"/>
</dbReference>